<dbReference type="SUPFAM" id="SSF53335">
    <property type="entry name" value="S-adenosyl-L-methionine-dependent methyltransferases"/>
    <property type="match status" value="1"/>
</dbReference>
<reference evidence="4 5" key="1">
    <citation type="journal article" date="2012" name="J. Bacteriol.">
        <title>Draft Genome Sequence of Oceaniovalibus guishaninsula JLT2003T.</title>
        <authorList>
            <person name="Tang K."/>
            <person name="Liu K."/>
            <person name="Jiao N."/>
        </authorList>
    </citation>
    <scope>NUCLEOTIDE SEQUENCE [LARGE SCALE GENOMIC DNA]</scope>
    <source>
        <strain evidence="4 5">JLT2003</strain>
    </source>
</reference>
<feature type="region of interest" description="Disordered" evidence="3">
    <location>
        <begin position="244"/>
        <end position="281"/>
    </location>
</feature>
<gene>
    <name evidence="4" type="ORF">OCGS_1471</name>
</gene>
<dbReference type="EMBL" id="AMGO01000021">
    <property type="protein sequence ID" value="EKE44633.1"/>
    <property type="molecule type" value="Genomic_DNA"/>
</dbReference>
<evidence type="ECO:0000256" key="3">
    <source>
        <dbReference type="SAM" id="MobiDB-lite"/>
    </source>
</evidence>
<evidence type="ECO:0000313" key="5">
    <source>
        <dbReference type="Proteomes" id="UP000006765"/>
    </source>
</evidence>
<dbReference type="InterPro" id="IPR050602">
    <property type="entry name" value="Malonyl-ACP_OMT"/>
</dbReference>
<dbReference type="OrthoDB" id="9793723at2"/>
<evidence type="ECO:0008006" key="6">
    <source>
        <dbReference type="Google" id="ProtNLM"/>
    </source>
</evidence>
<dbReference type="PANTHER" id="PTHR13090:SF1">
    <property type="entry name" value="ARGININE-HYDROXYLASE NDUFAF5, MITOCHONDRIAL"/>
    <property type="match status" value="1"/>
</dbReference>
<dbReference type="InterPro" id="IPR029063">
    <property type="entry name" value="SAM-dependent_MTases_sf"/>
</dbReference>
<dbReference type="Gene3D" id="3.40.50.150">
    <property type="entry name" value="Vaccinia Virus protein VP39"/>
    <property type="match status" value="1"/>
</dbReference>
<keyword evidence="2" id="KW-0808">Transferase</keyword>
<dbReference type="PATRIC" id="fig|1231392.3.peg.1477"/>
<proteinExistence type="predicted"/>
<name>K2HAZ4_9RHOB</name>
<dbReference type="AlphaFoldDB" id="K2HAZ4"/>
<keyword evidence="5" id="KW-1185">Reference proteome</keyword>
<dbReference type="GO" id="GO:0008168">
    <property type="term" value="F:methyltransferase activity"/>
    <property type="evidence" value="ECO:0007669"/>
    <property type="project" value="UniProtKB-KW"/>
</dbReference>
<dbReference type="RefSeq" id="WP_007426623.1">
    <property type="nucleotide sequence ID" value="NZ_AMGO01000021.1"/>
</dbReference>
<dbReference type="GO" id="GO:0032259">
    <property type="term" value="P:methylation"/>
    <property type="evidence" value="ECO:0007669"/>
    <property type="project" value="UniProtKB-KW"/>
</dbReference>
<sequence length="281" mass="30008">MPTAPRMTDTAALARHRARSDPAALFLHDAAALEIEERLTEVNRSFTRPAVVTGHPAFWSARFPQATIVPDDEVLALTPGAHDLVIHAMALHWANDPVGQIVQCRHALRPDGLFLGAALGGQTLAELRAALAEGESRVAGGLSPRVAPMAEIRDWGGLLQRAGMALPVADTLPLTASYGDMMGLLRDLRAMGETNAMQDRLRRPTRRAVFAAASDIYARAFPDPDDPARIRATFELAFLTGWAPSDSQQKPLRPGSAKARLADALGTPERPAGDPASSGPV</sequence>
<dbReference type="eggNOG" id="COG2226">
    <property type="taxonomic scope" value="Bacteria"/>
</dbReference>
<protein>
    <recommendedName>
        <fullName evidence="6">SAM-dependent methyltransferase</fullName>
    </recommendedName>
</protein>
<dbReference type="Proteomes" id="UP000006765">
    <property type="component" value="Unassembled WGS sequence"/>
</dbReference>
<keyword evidence="1" id="KW-0489">Methyltransferase</keyword>
<accession>K2HAZ4</accession>
<evidence type="ECO:0000256" key="2">
    <source>
        <dbReference type="ARBA" id="ARBA00022679"/>
    </source>
</evidence>
<evidence type="ECO:0000256" key="1">
    <source>
        <dbReference type="ARBA" id="ARBA00022603"/>
    </source>
</evidence>
<dbReference type="PANTHER" id="PTHR13090">
    <property type="entry name" value="ARGININE-HYDROXYLASE NDUFAF5, MITOCHONDRIAL"/>
    <property type="match status" value="1"/>
</dbReference>
<evidence type="ECO:0000313" key="4">
    <source>
        <dbReference type="EMBL" id="EKE44633.1"/>
    </source>
</evidence>
<organism evidence="4 5">
    <name type="scientific">Oceaniovalibus guishaninsula JLT2003</name>
    <dbReference type="NCBI Taxonomy" id="1231392"/>
    <lineage>
        <taxon>Bacteria</taxon>
        <taxon>Pseudomonadati</taxon>
        <taxon>Pseudomonadota</taxon>
        <taxon>Alphaproteobacteria</taxon>
        <taxon>Rhodobacterales</taxon>
        <taxon>Roseobacteraceae</taxon>
        <taxon>Oceaniovalibus</taxon>
    </lineage>
</organism>
<dbReference type="STRING" id="1231392.OCGS_1471"/>
<comment type="caution">
    <text evidence="4">The sequence shown here is derived from an EMBL/GenBank/DDBJ whole genome shotgun (WGS) entry which is preliminary data.</text>
</comment>